<feature type="domain" description="Protein kinase" evidence="2">
    <location>
        <begin position="1"/>
        <end position="244"/>
    </location>
</feature>
<dbReference type="GO" id="GO:0005524">
    <property type="term" value="F:ATP binding"/>
    <property type="evidence" value="ECO:0007669"/>
    <property type="project" value="InterPro"/>
</dbReference>
<dbReference type="PANTHER" id="PTHR11909">
    <property type="entry name" value="CASEIN KINASE-RELATED"/>
    <property type="match status" value="1"/>
</dbReference>
<dbReference type="AlphaFoldDB" id="A0A9P7AAT8"/>
<dbReference type="Proteomes" id="UP000719766">
    <property type="component" value="Unassembled WGS sequence"/>
</dbReference>
<dbReference type="OrthoDB" id="2605211at2759"/>
<proteinExistence type="predicted"/>
<dbReference type="SUPFAM" id="SSF56112">
    <property type="entry name" value="Protein kinase-like (PK-like)"/>
    <property type="match status" value="1"/>
</dbReference>
<dbReference type="SMART" id="SM00220">
    <property type="entry name" value="S_TKc"/>
    <property type="match status" value="1"/>
</dbReference>
<evidence type="ECO:0000313" key="4">
    <source>
        <dbReference type="Proteomes" id="UP000719766"/>
    </source>
</evidence>
<dbReference type="InterPro" id="IPR000719">
    <property type="entry name" value="Prot_kinase_dom"/>
</dbReference>
<dbReference type="Gene3D" id="1.10.510.10">
    <property type="entry name" value="Transferase(Phosphotransferase) domain 1"/>
    <property type="match status" value="1"/>
</dbReference>
<dbReference type="GO" id="GO:0004674">
    <property type="term" value="F:protein serine/threonine kinase activity"/>
    <property type="evidence" value="ECO:0007669"/>
    <property type="project" value="UniProtKB-EC"/>
</dbReference>
<evidence type="ECO:0000256" key="1">
    <source>
        <dbReference type="ARBA" id="ARBA00012513"/>
    </source>
</evidence>
<dbReference type="EC" id="2.7.11.1" evidence="1"/>
<evidence type="ECO:0000313" key="3">
    <source>
        <dbReference type="EMBL" id="KAG1785680.1"/>
    </source>
</evidence>
<keyword evidence="3" id="KW-0418">Kinase</keyword>
<name>A0A9P7AAT8_9AGAM</name>
<dbReference type="EMBL" id="JABBWE010000105">
    <property type="protein sequence ID" value="KAG1785680.1"/>
    <property type="molecule type" value="Genomic_DNA"/>
</dbReference>
<evidence type="ECO:0000259" key="2">
    <source>
        <dbReference type="PROSITE" id="PS50011"/>
    </source>
</evidence>
<comment type="caution">
    <text evidence="3">The sequence shown here is derived from an EMBL/GenBank/DDBJ whole genome shotgun (WGS) entry which is preliminary data.</text>
</comment>
<reference evidence="3" key="1">
    <citation type="journal article" date="2020" name="New Phytol.">
        <title>Comparative genomics reveals dynamic genome evolution in host specialist ectomycorrhizal fungi.</title>
        <authorList>
            <person name="Lofgren L.A."/>
            <person name="Nguyen N.H."/>
            <person name="Vilgalys R."/>
            <person name="Ruytinx J."/>
            <person name="Liao H.L."/>
            <person name="Branco S."/>
            <person name="Kuo A."/>
            <person name="LaButti K."/>
            <person name="Lipzen A."/>
            <person name="Andreopoulos W."/>
            <person name="Pangilinan J."/>
            <person name="Riley R."/>
            <person name="Hundley H."/>
            <person name="Na H."/>
            <person name="Barry K."/>
            <person name="Grigoriev I.V."/>
            <person name="Stajich J.E."/>
            <person name="Kennedy P.G."/>
        </authorList>
    </citation>
    <scope>NUCLEOTIDE SEQUENCE</scope>
    <source>
        <strain evidence="3">S12</strain>
    </source>
</reference>
<organism evidence="3 4">
    <name type="scientific">Suillus plorans</name>
    <dbReference type="NCBI Taxonomy" id="116603"/>
    <lineage>
        <taxon>Eukaryota</taxon>
        <taxon>Fungi</taxon>
        <taxon>Dikarya</taxon>
        <taxon>Basidiomycota</taxon>
        <taxon>Agaricomycotina</taxon>
        <taxon>Agaricomycetes</taxon>
        <taxon>Agaricomycetidae</taxon>
        <taxon>Boletales</taxon>
        <taxon>Suillineae</taxon>
        <taxon>Suillaceae</taxon>
        <taxon>Suillus</taxon>
    </lineage>
</organism>
<dbReference type="PROSITE" id="PS00108">
    <property type="entry name" value="PROTEIN_KINASE_ST"/>
    <property type="match status" value="1"/>
</dbReference>
<dbReference type="GeneID" id="64592609"/>
<keyword evidence="4" id="KW-1185">Reference proteome</keyword>
<accession>A0A9P7AAT8</accession>
<keyword evidence="3" id="KW-0808">Transferase</keyword>
<dbReference type="InterPro" id="IPR008271">
    <property type="entry name" value="Ser/Thr_kinase_AS"/>
</dbReference>
<dbReference type="PROSITE" id="PS50011">
    <property type="entry name" value="PROTEIN_KINASE_DOM"/>
    <property type="match status" value="1"/>
</dbReference>
<dbReference type="RefSeq" id="XP_041153163.1">
    <property type="nucleotide sequence ID" value="XM_041298845.1"/>
</dbReference>
<dbReference type="InterPro" id="IPR011009">
    <property type="entry name" value="Kinase-like_dom_sf"/>
</dbReference>
<gene>
    <name evidence="3" type="ORF">HD556DRAFT_1249434</name>
</gene>
<dbReference type="Pfam" id="PF00069">
    <property type="entry name" value="Pkinase"/>
    <property type="match status" value="1"/>
</dbReference>
<dbReference type="InterPro" id="IPR050235">
    <property type="entry name" value="CK1_Ser-Thr_kinase"/>
</dbReference>
<protein>
    <recommendedName>
        <fullName evidence="1">non-specific serine/threonine protein kinase</fullName>
        <ecNumber evidence="1">2.7.11.1</ecNumber>
    </recommendedName>
</protein>
<sequence length="244" mass="27273">MVHPCYCACTVDLFSSVPGSVVAARTDETAEKVVIKVECGTLRTLNEKAAYNALEGVPGIPRCHQAATIQSHGIIVLDRLGDNLYTYLESFQQFLPIEEIYVLGRALVKILQDIHGQGVIHRDIKPDNILLPLNRELQPYLVDFGHAKLYCDATGKHKPISGERAHGMLPFMSLNVHSEIRYSRRDDIVSLAYTLIYLAHGSLPWYRLSAIQCKRMKPGFRLSDLTPPLPVALGSFLDYATNLR</sequence>